<evidence type="ECO:0000313" key="1">
    <source>
        <dbReference type="EMBL" id="SNS56773.1"/>
    </source>
</evidence>
<protein>
    <submittedName>
        <fullName evidence="1">Uncharacterized protein</fullName>
    </submittedName>
</protein>
<evidence type="ECO:0000313" key="2">
    <source>
        <dbReference type="Proteomes" id="UP000198426"/>
    </source>
</evidence>
<dbReference type="EMBL" id="FZOY01000002">
    <property type="protein sequence ID" value="SNS56773.1"/>
    <property type="molecule type" value="Genomic_DNA"/>
</dbReference>
<accession>A0A239FKD9</accession>
<dbReference type="Proteomes" id="UP000198426">
    <property type="component" value="Unassembled WGS sequence"/>
</dbReference>
<proteinExistence type="predicted"/>
<organism evidence="1 2">
    <name type="scientific">Tropicimonas sediminicola</name>
    <dbReference type="NCBI Taxonomy" id="1031541"/>
    <lineage>
        <taxon>Bacteria</taxon>
        <taxon>Pseudomonadati</taxon>
        <taxon>Pseudomonadota</taxon>
        <taxon>Alphaproteobacteria</taxon>
        <taxon>Rhodobacterales</taxon>
        <taxon>Roseobacteraceae</taxon>
        <taxon>Tropicimonas</taxon>
    </lineage>
</organism>
<sequence>MTGPKDPTLANCWASTPGRSAEELRQAFAAHKLARDLQSSLDARSVEPRIELTPIGHDEDGNPILSEADWLTMAEGEIEAWEPAPDWLVQQLGMPIPVDYVRPAIRGLAATAKRAAEDGRPLTGTNAQRQQTAKDGAAAIRAAAIEEQYVGMQKSQWKAELATRFGVSTKTVHRALDGMKPPTG</sequence>
<gene>
    <name evidence="1" type="ORF">SAMN05421757_102692</name>
</gene>
<dbReference type="RefSeq" id="WP_089232400.1">
    <property type="nucleotide sequence ID" value="NZ_FZOY01000002.1"/>
</dbReference>
<name>A0A239FKD9_9RHOB</name>
<dbReference type="AlphaFoldDB" id="A0A239FKD9"/>
<reference evidence="1 2" key="1">
    <citation type="submission" date="2017-06" db="EMBL/GenBank/DDBJ databases">
        <authorList>
            <person name="Kim H.J."/>
            <person name="Triplett B.A."/>
        </authorList>
    </citation>
    <scope>NUCLEOTIDE SEQUENCE [LARGE SCALE GENOMIC DNA]</scope>
    <source>
        <strain evidence="1 2">DSM 29339</strain>
    </source>
</reference>
<keyword evidence="2" id="KW-1185">Reference proteome</keyword>